<comment type="caution">
    <text evidence="6">The sequence shown here is derived from an EMBL/GenBank/DDBJ whole genome shotgun (WGS) entry which is preliminary data.</text>
</comment>
<gene>
    <name evidence="6" type="ORF">ACFQKB_21280</name>
</gene>
<evidence type="ECO:0000256" key="1">
    <source>
        <dbReference type="ARBA" id="ARBA00022679"/>
    </source>
</evidence>
<reference evidence="7" key="1">
    <citation type="journal article" date="2019" name="Int. J. Syst. Evol. Microbiol.">
        <title>The Global Catalogue of Microorganisms (GCM) 10K type strain sequencing project: providing services to taxonomists for standard genome sequencing and annotation.</title>
        <authorList>
            <consortium name="The Broad Institute Genomics Platform"/>
            <consortium name="The Broad Institute Genome Sequencing Center for Infectious Disease"/>
            <person name="Wu L."/>
            <person name="Ma J."/>
        </authorList>
    </citation>
    <scope>NUCLEOTIDE SEQUENCE [LARGE SCALE GENOMIC DNA]</scope>
    <source>
        <strain evidence="7">JCM 3369</strain>
    </source>
</reference>
<feature type="domain" description="Beta-ketoacyl-[acyl-carrier-protein] synthase III N-terminal" evidence="5">
    <location>
        <begin position="151"/>
        <end position="189"/>
    </location>
</feature>
<dbReference type="InterPro" id="IPR016039">
    <property type="entry name" value="Thiolase-like"/>
</dbReference>
<keyword evidence="1" id="KW-0808">Transferase</keyword>
<dbReference type="NCBIfam" id="NF006829">
    <property type="entry name" value="PRK09352.1"/>
    <property type="match status" value="1"/>
</dbReference>
<evidence type="ECO:0000313" key="7">
    <source>
        <dbReference type="Proteomes" id="UP001596380"/>
    </source>
</evidence>
<evidence type="ECO:0000313" key="6">
    <source>
        <dbReference type="EMBL" id="MFC6882301.1"/>
    </source>
</evidence>
<name>A0ABW2CKI4_9ACTN</name>
<proteinExistence type="predicted"/>
<evidence type="ECO:0000256" key="3">
    <source>
        <dbReference type="SAM" id="MobiDB-lite"/>
    </source>
</evidence>
<dbReference type="SUPFAM" id="SSF53901">
    <property type="entry name" value="Thiolase-like"/>
    <property type="match status" value="1"/>
</dbReference>
<feature type="compositionally biased region" description="Basic and acidic residues" evidence="3">
    <location>
        <begin position="205"/>
        <end position="223"/>
    </location>
</feature>
<feature type="domain" description="Beta-ketoacyl-[acyl-carrier-protein] synthase III C-terminal" evidence="4">
    <location>
        <begin position="288"/>
        <end position="377"/>
    </location>
</feature>
<evidence type="ECO:0000259" key="5">
    <source>
        <dbReference type="Pfam" id="PF08545"/>
    </source>
</evidence>
<dbReference type="Pfam" id="PF08545">
    <property type="entry name" value="ACP_syn_III"/>
    <property type="match status" value="1"/>
</dbReference>
<keyword evidence="2" id="KW-0012">Acyltransferase</keyword>
<keyword evidence="7" id="KW-1185">Reference proteome</keyword>
<dbReference type="InterPro" id="IPR013747">
    <property type="entry name" value="ACP_syn_III_C"/>
</dbReference>
<dbReference type="PANTHER" id="PTHR34069:SF2">
    <property type="entry name" value="BETA-KETOACYL-[ACYL-CARRIER-PROTEIN] SYNTHASE III"/>
    <property type="match status" value="1"/>
</dbReference>
<dbReference type="EMBL" id="JBHSXS010000012">
    <property type="protein sequence ID" value="MFC6882301.1"/>
    <property type="molecule type" value="Genomic_DNA"/>
</dbReference>
<dbReference type="CDD" id="cd00830">
    <property type="entry name" value="KAS_III"/>
    <property type="match status" value="1"/>
</dbReference>
<protein>
    <submittedName>
        <fullName evidence="6">3-oxoacyl-ACP synthase III family protein</fullName>
    </submittedName>
</protein>
<dbReference type="Gene3D" id="3.40.47.10">
    <property type="match status" value="2"/>
</dbReference>
<organism evidence="6 7">
    <name type="scientific">Actinomadura yumaensis</name>
    <dbReference type="NCBI Taxonomy" id="111807"/>
    <lineage>
        <taxon>Bacteria</taxon>
        <taxon>Bacillati</taxon>
        <taxon>Actinomycetota</taxon>
        <taxon>Actinomycetes</taxon>
        <taxon>Streptosporangiales</taxon>
        <taxon>Thermomonosporaceae</taxon>
        <taxon>Actinomadura</taxon>
    </lineage>
</organism>
<sequence length="377" mass="38763">MSAGQTGGIGVLGTGSHLPATMVTNDQVGAPAGVDDAWITRKTGIRGRRWAEPGETTSDLCLAAAQLALKEAGTDPDLLRLIIVATSTPDSPQPPTAAVLAARLGAPAEAAAFDLNSVCSGFVFALETARRFLAADAGTAGGDGGPYGADAGRALVVAADVYSRAIDPEDRRTVVLLGDGAGAAVLGPVPAAPNGSYPGGAGAHAGRDGDRGGHRDGHRAGDHGRAILGSKLLTFGDHRDLVGVAAGGSRLPASAETLARRQHYFTMQGRAVTEFVMEHVPDEVGRFLDEQGVSRADVRHVVPHQANAHLIRRLADELRLPRAALHSTVERYGNTGAASLPVTLDAAARDGRFEPGDLVLLVAFGGGMSIGLSLVRW</sequence>
<evidence type="ECO:0000259" key="4">
    <source>
        <dbReference type="Pfam" id="PF08541"/>
    </source>
</evidence>
<dbReference type="Pfam" id="PF08541">
    <property type="entry name" value="ACP_syn_III_C"/>
    <property type="match status" value="1"/>
</dbReference>
<dbReference type="RefSeq" id="WP_378043392.1">
    <property type="nucleotide sequence ID" value="NZ_JBHSXE010000001.1"/>
</dbReference>
<dbReference type="InterPro" id="IPR013751">
    <property type="entry name" value="ACP_syn_III_N"/>
</dbReference>
<feature type="region of interest" description="Disordered" evidence="3">
    <location>
        <begin position="195"/>
        <end position="223"/>
    </location>
</feature>
<evidence type="ECO:0000256" key="2">
    <source>
        <dbReference type="ARBA" id="ARBA00023315"/>
    </source>
</evidence>
<accession>A0ABW2CKI4</accession>
<dbReference type="PANTHER" id="PTHR34069">
    <property type="entry name" value="3-OXOACYL-[ACYL-CARRIER-PROTEIN] SYNTHASE 3"/>
    <property type="match status" value="1"/>
</dbReference>
<dbReference type="Proteomes" id="UP001596380">
    <property type="component" value="Unassembled WGS sequence"/>
</dbReference>